<keyword evidence="2" id="KW-0813">Transport</keyword>
<keyword evidence="7" id="KW-1185">Reference proteome</keyword>
<name>A0A427YC87_9TREE</name>
<comment type="caution">
    <text evidence="6">The sequence shown here is derived from an EMBL/GenBank/DDBJ whole genome shotgun (WGS) entry which is preliminary data.</text>
</comment>
<dbReference type="EMBL" id="RSCD01000016">
    <property type="protein sequence ID" value="RSH88745.1"/>
    <property type="molecule type" value="Genomic_DNA"/>
</dbReference>
<evidence type="ECO:0000256" key="1">
    <source>
        <dbReference type="ARBA" id="ARBA00004496"/>
    </source>
</evidence>
<dbReference type="Proteomes" id="UP000279259">
    <property type="component" value="Unassembled WGS sequence"/>
</dbReference>
<protein>
    <submittedName>
        <fullName evidence="6">Uncharacterized protein</fullName>
    </submittedName>
</protein>
<dbReference type="InterPro" id="IPR011989">
    <property type="entry name" value="ARM-like"/>
</dbReference>
<keyword evidence="5" id="KW-0653">Protein transport</keyword>
<dbReference type="InterPro" id="IPR016024">
    <property type="entry name" value="ARM-type_fold"/>
</dbReference>
<keyword evidence="4" id="KW-0677">Repeat</keyword>
<dbReference type="GO" id="GO:0005737">
    <property type="term" value="C:cytoplasm"/>
    <property type="evidence" value="ECO:0007669"/>
    <property type="project" value="UniProtKB-SubCell"/>
</dbReference>
<evidence type="ECO:0000256" key="2">
    <source>
        <dbReference type="ARBA" id="ARBA00022448"/>
    </source>
</evidence>
<sequence>MSTEHLVDGVGQVLTALMGADNKARQEAELYLRSTTVQQPGDVLLVLAQIGALGVGGFQLDHRFLSLILLRRLAFRDLPGLFLNQQARNITCPFDVVAERTRSRVEQVLCVGLKDEVDMRMRKVLGTCAAGWAEESAKRQRPFLSLPPVLLELVAAREPFRRFTPFQLLDLCPTLLVDSVQEPIPPDQLAQLLVAGLKDPSVDVRVEAVKAVRSVIGSGLTASERDQIGGRLVFEAFNTASTLPPDLMQHALTPLLDLAERYSSLLMAHRAKLLPFCLELLSPPEPTPLSPYKPGSDSWSDVAPAAAGILLALIESWTNEVVAWERGRAVRELVPLLIAWEVVQAEDEDDAPTDFLRRLFDAYAAFEAVTLVLPTLMQHPDWRYPYAGLRLVGIAAEYLESSRLLTVRHAFLMAVRDLSWYCDVKSDIAPMLQDPDETVRTGAAETIGAMDEIEPSMAPALLAAFRTGPVEVQEAVLKAIAAVAPKECYSMFMPLCIEVVGYPDAKLVAAAADCACTLALVVGKQEFAGDALPLANAMLRAQNEAKDPTTLMDSWVLFCRAVKEDFEPFLPQVMPPLLAAASYKPTPQRAPGLSEDEPEEDGVHTSELEDKAMAFDDLAAYASVLGSRFAPWVPQVMQLALEGLDQGEEVAEAAPYLITSLLRSAKDGDAPVDLNDVFTKLINAMVKADMYTEEALFLKCFADAVKIVAQPLPPNILHHFSRSVDGILQDLELQRENRLQQVGWMDDAEKKEEEEVEEEEQACLKVMRDALDGVAESNGNVEELIARADAVAQRRMR</sequence>
<dbReference type="SUPFAM" id="SSF48371">
    <property type="entry name" value="ARM repeat"/>
    <property type="match status" value="1"/>
</dbReference>
<dbReference type="PANTHER" id="PTHR10527">
    <property type="entry name" value="IMPORTIN BETA"/>
    <property type="match status" value="1"/>
</dbReference>
<reference evidence="6 7" key="1">
    <citation type="submission" date="2018-11" db="EMBL/GenBank/DDBJ databases">
        <title>Genome sequence of Saitozyma podzolica DSM 27192.</title>
        <authorList>
            <person name="Aliyu H."/>
            <person name="Gorte O."/>
            <person name="Ochsenreither K."/>
        </authorList>
    </citation>
    <scope>NUCLEOTIDE SEQUENCE [LARGE SCALE GENOMIC DNA]</scope>
    <source>
        <strain evidence="6 7">DSM 27192</strain>
    </source>
</reference>
<proteinExistence type="predicted"/>
<evidence type="ECO:0000256" key="4">
    <source>
        <dbReference type="ARBA" id="ARBA00022737"/>
    </source>
</evidence>
<accession>A0A427YC87</accession>
<evidence type="ECO:0000313" key="7">
    <source>
        <dbReference type="Proteomes" id="UP000279259"/>
    </source>
</evidence>
<dbReference type="GO" id="GO:0006606">
    <property type="term" value="P:protein import into nucleus"/>
    <property type="evidence" value="ECO:0007669"/>
    <property type="project" value="InterPro"/>
</dbReference>
<evidence type="ECO:0000256" key="5">
    <source>
        <dbReference type="ARBA" id="ARBA00022927"/>
    </source>
</evidence>
<dbReference type="AlphaFoldDB" id="A0A427YC87"/>
<dbReference type="Gene3D" id="1.25.10.10">
    <property type="entry name" value="Leucine-rich Repeat Variant"/>
    <property type="match status" value="2"/>
</dbReference>
<gene>
    <name evidence="6" type="ORF">EHS25_002973</name>
</gene>
<dbReference type="InterPro" id="IPR040122">
    <property type="entry name" value="Importin_beta"/>
</dbReference>
<keyword evidence="3" id="KW-0963">Cytoplasm</keyword>
<dbReference type="STRING" id="1890683.A0A427YC87"/>
<evidence type="ECO:0000256" key="3">
    <source>
        <dbReference type="ARBA" id="ARBA00022490"/>
    </source>
</evidence>
<organism evidence="6 7">
    <name type="scientific">Saitozyma podzolica</name>
    <dbReference type="NCBI Taxonomy" id="1890683"/>
    <lineage>
        <taxon>Eukaryota</taxon>
        <taxon>Fungi</taxon>
        <taxon>Dikarya</taxon>
        <taxon>Basidiomycota</taxon>
        <taxon>Agaricomycotina</taxon>
        <taxon>Tremellomycetes</taxon>
        <taxon>Tremellales</taxon>
        <taxon>Trimorphomycetaceae</taxon>
        <taxon>Saitozyma</taxon>
    </lineage>
</organism>
<dbReference type="OrthoDB" id="543373at2759"/>
<comment type="subcellular location">
    <subcellularLocation>
        <location evidence="1">Cytoplasm</location>
    </subcellularLocation>
</comment>
<evidence type="ECO:0000313" key="6">
    <source>
        <dbReference type="EMBL" id="RSH88745.1"/>
    </source>
</evidence>